<reference evidence="1 2" key="1">
    <citation type="submission" date="2019-12" db="EMBL/GenBank/DDBJ databases">
        <title>Full genome sequence of a Bacillus safensis strain isolated from commercially available natto in Indonesia.</title>
        <authorList>
            <person name="Yoshida M."/>
            <person name="Uomi M."/>
            <person name="Waturangi D."/>
            <person name="Ekaputri J.J."/>
            <person name="Setiamarga D.H.E."/>
        </authorList>
    </citation>
    <scope>NUCLEOTIDE SEQUENCE [LARGE SCALE GENOMIC DNA]</scope>
    <source>
        <strain evidence="1 2">IDN1</strain>
    </source>
</reference>
<name>A0A5S9MLH5_BACIA</name>
<evidence type="ECO:0000313" key="1">
    <source>
        <dbReference type="EMBL" id="BBP92789.1"/>
    </source>
</evidence>
<dbReference type="AlphaFoldDB" id="A0A5S9MLH5"/>
<dbReference type="EMBL" id="AP021906">
    <property type="protein sequence ID" value="BBP92789.1"/>
    <property type="molecule type" value="Genomic_DNA"/>
</dbReference>
<sequence length="75" mass="8858">MPYAFTEYSQLLYAQQRYAEWIEIHSLVGFSISELEKDLIKQIAKKRSRKPSFHRTTVKSHCSSIKRIEVLIESL</sequence>
<evidence type="ECO:0000313" key="2">
    <source>
        <dbReference type="Proteomes" id="UP000464658"/>
    </source>
</evidence>
<gene>
    <name evidence="1" type="ORF">BsIDN1_64070</name>
</gene>
<organism evidence="1 2">
    <name type="scientific">Bacillus safensis</name>
    <dbReference type="NCBI Taxonomy" id="561879"/>
    <lineage>
        <taxon>Bacteria</taxon>
        <taxon>Bacillati</taxon>
        <taxon>Bacillota</taxon>
        <taxon>Bacilli</taxon>
        <taxon>Bacillales</taxon>
        <taxon>Bacillaceae</taxon>
        <taxon>Bacillus</taxon>
    </lineage>
</organism>
<accession>A0A5S9MLH5</accession>
<protein>
    <submittedName>
        <fullName evidence="1">Uncharacterized protein</fullName>
    </submittedName>
</protein>
<proteinExistence type="predicted"/>
<dbReference type="Proteomes" id="UP000464658">
    <property type="component" value="Chromosome"/>
</dbReference>